<proteinExistence type="predicted"/>
<reference evidence="9" key="1">
    <citation type="journal article" date="2019" name="Int. J. Syst. Evol. Microbiol.">
        <title>The Global Catalogue of Microorganisms (GCM) 10K type strain sequencing project: providing services to taxonomists for standard genome sequencing and annotation.</title>
        <authorList>
            <consortium name="The Broad Institute Genomics Platform"/>
            <consortium name="The Broad Institute Genome Sequencing Center for Infectious Disease"/>
            <person name="Wu L."/>
            <person name="Ma J."/>
        </authorList>
    </citation>
    <scope>NUCLEOTIDE SEQUENCE [LARGE SCALE GENOMIC DNA]</scope>
    <source>
        <strain evidence="9">KCTC 42986</strain>
    </source>
</reference>
<keyword evidence="6" id="KW-0411">Iron-sulfur</keyword>
<dbReference type="SUPFAM" id="SSF55961">
    <property type="entry name" value="Bet v1-like"/>
    <property type="match status" value="1"/>
</dbReference>
<feature type="domain" description="Rieske" evidence="7">
    <location>
        <begin position="18"/>
        <end position="130"/>
    </location>
</feature>
<evidence type="ECO:0000256" key="3">
    <source>
        <dbReference type="ARBA" id="ARBA00022723"/>
    </source>
</evidence>
<organism evidence="8 9">
    <name type="scientific">Undibacterium arcticum</name>
    <dbReference type="NCBI Taxonomy" id="1762892"/>
    <lineage>
        <taxon>Bacteria</taxon>
        <taxon>Pseudomonadati</taxon>
        <taxon>Pseudomonadota</taxon>
        <taxon>Betaproteobacteria</taxon>
        <taxon>Burkholderiales</taxon>
        <taxon>Oxalobacteraceae</taxon>
        <taxon>Undibacterium</taxon>
    </lineage>
</organism>
<comment type="caution">
    <text evidence="8">The sequence shown here is derived from an EMBL/GenBank/DDBJ whole genome shotgun (WGS) entry which is preliminary data.</text>
</comment>
<protein>
    <submittedName>
        <fullName evidence="8">Rieske 2Fe-2S domain-containing protein</fullName>
    </submittedName>
</protein>
<dbReference type="PANTHER" id="PTHR21266">
    <property type="entry name" value="IRON-SULFUR DOMAIN CONTAINING PROTEIN"/>
    <property type="match status" value="1"/>
</dbReference>
<dbReference type="Proteomes" id="UP001595530">
    <property type="component" value="Unassembled WGS sequence"/>
</dbReference>
<evidence type="ECO:0000256" key="5">
    <source>
        <dbReference type="ARBA" id="ARBA00023004"/>
    </source>
</evidence>
<dbReference type="InterPro" id="IPR045605">
    <property type="entry name" value="KshA-like_C"/>
</dbReference>
<dbReference type="Pfam" id="PF00355">
    <property type="entry name" value="Rieske"/>
    <property type="match status" value="1"/>
</dbReference>
<evidence type="ECO:0000256" key="1">
    <source>
        <dbReference type="ARBA" id="ARBA00001962"/>
    </source>
</evidence>
<keyword evidence="3" id="KW-0479">Metal-binding</keyword>
<keyword evidence="2" id="KW-0001">2Fe-2S</keyword>
<dbReference type="InterPro" id="IPR050584">
    <property type="entry name" value="Cholesterol_7-desaturase"/>
</dbReference>
<dbReference type="SUPFAM" id="SSF50022">
    <property type="entry name" value="ISP domain"/>
    <property type="match status" value="1"/>
</dbReference>
<dbReference type="EMBL" id="JBHRTP010000003">
    <property type="protein sequence ID" value="MFC3106562.1"/>
    <property type="molecule type" value="Genomic_DNA"/>
</dbReference>
<evidence type="ECO:0000313" key="8">
    <source>
        <dbReference type="EMBL" id="MFC3106562.1"/>
    </source>
</evidence>
<evidence type="ECO:0000313" key="9">
    <source>
        <dbReference type="Proteomes" id="UP001595530"/>
    </source>
</evidence>
<name>A0ABV7EY99_9BURK</name>
<dbReference type="CDD" id="cd03469">
    <property type="entry name" value="Rieske_RO_Alpha_N"/>
    <property type="match status" value="1"/>
</dbReference>
<evidence type="ECO:0000256" key="4">
    <source>
        <dbReference type="ARBA" id="ARBA00023002"/>
    </source>
</evidence>
<sequence>MATTQDYAFGEFTFPRGWFMIADASELKDSPLAVRFFGNDFALYRGQSGRVVLLDAYCPHMGTHLAQGGTSYVVQDGLHIDGDSIRCPYHNWRFGSDGRCNHIPYFNGPIPKNARVKSWPVIERYGCIFVWHDPEGGEPDYDFPTIEEWGDPAWVRWKLDDLGTLNVHPIEVVDNMADVRHLGPIHGSTVEYFENVFERHVCIQYQGGGHRTMVGSDKMLETDTWYMGPGLLFSRIRGAYDALQLIMHTPIEDGVIKAWQGLIVKSAHEVASEADVAIARACQETSRLALVQDFEIWANKRPAFQFLQLPNDGPIHKVRTWYRQFYHPKDRAAEFWREVEGVHTVRGVAPAPQKRLAGLLAGGN</sequence>
<dbReference type="PROSITE" id="PS51296">
    <property type="entry name" value="RIESKE"/>
    <property type="match status" value="1"/>
</dbReference>
<gene>
    <name evidence="8" type="ORF">ACFOFO_01070</name>
</gene>
<accession>A0ABV7EY99</accession>
<evidence type="ECO:0000256" key="6">
    <source>
        <dbReference type="ARBA" id="ARBA00023014"/>
    </source>
</evidence>
<dbReference type="PANTHER" id="PTHR21266:SF60">
    <property type="entry name" value="3-KETOSTEROID-9-ALPHA-MONOOXYGENASE, OXYGENASE COMPONENT"/>
    <property type="match status" value="1"/>
</dbReference>
<keyword evidence="4" id="KW-0560">Oxidoreductase</keyword>
<dbReference type="InterPro" id="IPR017941">
    <property type="entry name" value="Rieske_2Fe-2S"/>
</dbReference>
<evidence type="ECO:0000256" key="2">
    <source>
        <dbReference type="ARBA" id="ARBA00022714"/>
    </source>
</evidence>
<dbReference type="Gene3D" id="3.90.380.10">
    <property type="entry name" value="Naphthalene 1,2-dioxygenase Alpha Subunit, Chain A, domain 1"/>
    <property type="match status" value="1"/>
</dbReference>
<keyword evidence="9" id="KW-1185">Reference proteome</keyword>
<evidence type="ECO:0000259" key="7">
    <source>
        <dbReference type="PROSITE" id="PS51296"/>
    </source>
</evidence>
<dbReference type="Gene3D" id="2.102.10.10">
    <property type="entry name" value="Rieske [2Fe-2S] iron-sulphur domain"/>
    <property type="match status" value="1"/>
</dbReference>
<dbReference type="RefSeq" id="WP_390330591.1">
    <property type="nucleotide sequence ID" value="NZ_JBHRTP010000003.1"/>
</dbReference>
<dbReference type="InterPro" id="IPR036922">
    <property type="entry name" value="Rieske_2Fe-2S_sf"/>
</dbReference>
<keyword evidence="5" id="KW-0408">Iron</keyword>
<dbReference type="Pfam" id="PF19298">
    <property type="entry name" value="KshA_C"/>
    <property type="match status" value="1"/>
</dbReference>
<comment type="cofactor">
    <cofactor evidence="1">
        <name>Fe cation</name>
        <dbReference type="ChEBI" id="CHEBI:24875"/>
    </cofactor>
</comment>